<gene>
    <name evidence="2" type="ORF">SKAU_G00062760</name>
</gene>
<name>A0A9Q1G660_SYNKA</name>
<dbReference type="Proteomes" id="UP001152622">
    <property type="component" value="Chromosome 2"/>
</dbReference>
<sequence length="68" mass="7036">MAASRVAESSTIPCPGADATNVLSAPVEDPWLKMGTKPKSIACSTPCAPNPVGQDWREGKKCGTGHLL</sequence>
<evidence type="ECO:0000256" key="1">
    <source>
        <dbReference type="SAM" id="MobiDB-lite"/>
    </source>
</evidence>
<dbReference type="EMBL" id="JAINUF010000002">
    <property type="protein sequence ID" value="KAJ8375696.1"/>
    <property type="molecule type" value="Genomic_DNA"/>
</dbReference>
<evidence type="ECO:0000313" key="3">
    <source>
        <dbReference type="Proteomes" id="UP001152622"/>
    </source>
</evidence>
<feature type="region of interest" description="Disordered" evidence="1">
    <location>
        <begin position="1"/>
        <end position="20"/>
    </location>
</feature>
<organism evidence="2 3">
    <name type="scientific">Synaphobranchus kaupii</name>
    <name type="common">Kaup's arrowtooth eel</name>
    <dbReference type="NCBI Taxonomy" id="118154"/>
    <lineage>
        <taxon>Eukaryota</taxon>
        <taxon>Metazoa</taxon>
        <taxon>Chordata</taxon>
        <taxon>Craniata</taxon>
        <taxon>Vertebrata</taxon>
        <taxon>Euteleostomi</taxon>
        <taxon>Actinopterygii</taxon>
        <taxon>Neopterygii</taxon>
        <taxon>Teleostei</taxon>
        <taxon>Anguilliformes</taxon>
        <taxon>Synaphobranchidae</taxon>
        <taxon>Synaphobranchus</taxon>
    </lineage>
</organism>
<proteinExistence type="predicted"/>
<accession>A0A9Q1G660</accession>
<keyword evidence="3" id="KW-1185">Reference proteome</keyword>
<protein>
    <submittedName>
        <fullName evidence="2">Uncharacterized protein</fullName>
    </submittedName>
</protein>
<evidence type="ECO:0000313" key="2">
    <source>
        <dbReference type="EMBL" id="KAJ8375696.1"/>
    </source>
</evidence>
<comment type="caution">
    <text evidence="2">The sequence shown here is derived from an EMBL/GenBank/DDBJ whole genome shotgun (WGS) entry which is preliminary data.</text>
</comment>
<dbReference type="AlphaFoldDB" id="A0A9Q1G660"/>
<reference evidence="2" key="1">
    <citation type="journal article" date="2023" name="Science">
        <title>Genome structures resolve the early diversification of teleost fishes.</title>
        <authorList>
            <person name="Parey E."/>
            <person name="Louis A."/>
            <person name="Montfort J."/>
            <person name="Bouchez O."/>
            <person name="Roques C."/>
            <person name="Iampietro C."/>
            <person name="Lluch J."/>
            <person name="Castinel A."/>
            <person name="Donnadieu C."/>
            <person name="Desvignes T."/>
            <person name="Floi Bucao C."/>
            <person name="Jouanno E."/>
            <person name="Wen M."/>
            <person name="Mejri S."/>
            <person name="Dirks R."/>
            <person name="Jansen H."/>
            <person name="Henkel C."/>
            <person name="Chen W.J."/>
            <person name="Zahm M."/>
            <person name="Cabau C."/>
            <person name="Klopp C."/>
            <person name="Thompson A.W."/>
            <person name="Robinson-Rechavi M."/>
            <person name="Braasch I."/>
            <person name="Lecointre G."/>
            <person name="Bobe J."/>
            <person name="Postlethwait J.H."/>
            <person name="Berthelot C."/>
            <person name="Roest Crollius H."/>
            <person name="Guiguen Y."/>
        </authorList>
    </citation>
    <scope>NUCLEOTIDE SEQUENCE</scope>
    <source>
        <strain evidence="2">WJC10195</strain>
    </source>
</reference>